<name>A0A9D4CM64_DREPO</name>
<evidence type="ECO:0000313" key="2">
    <source>
        <dbReference type="Proteomes" id="UP000828390"/>
    </source>
</evidence>
<proteinExistence type="predicted"/>
<evidence type="ECO:0000313" key="1">
    <source>
        <dbReference type="EMBL" id="KAH3727909.1"/>
    </source>
</evidence>
<accession>A0A9D4CM64</accession>
<reference evidence="1" key="1">
    <citation type="journal article" date="2019" name="bioRxiv">
        <title>The Genome of the Zebra Mussel, Dreissena polymorpha: A Resource for Invasive Species Research.</title>
        <authorList>
            <person name="McCartney M.A."/>
            <person name="Auch B."/>
            <person name="Kono T."/>
            <person name="Mallez S."/>
            <person name="Zhang Y."/>
            <person name="Obille A."/>
            <person name="Becker A."/>
            <person name="Abrahante J.E."/>
            <person name="Garbe J."/>
            <person name="Badalamenti J.P."/>
            <person name="Herman A."/>
            <person name="Mangelson H."/>
            <person name="Liachko I."/>
            <person name="Sullivan S."/>
            <person name="Sone E.D."/>
            <person name="Koren S."/>
            <person name="Silverstein K.A.T."/>
            <person name="Beckman K.B."/>
            <person name="Gohl D.M."/>
        </authorList>
    </citation>
    <scope>NUCLEOTIDE SEQUENCE</scope>
    <source>
        <strain evidence="1">Duluth1</strain>
        <tissue evidence="1">Whole animal</tissue>
    </source>
</reference>
<protein>
    <submittedName>
        <fullName evidence="1">Uncharacterized protein</fullName>
    </submittedName>
</protein>
<dbReference type="AlphaFoldDB" id="A0A9D4CM64"/>
<gene>
    <name evidence="1" type="ORF">DPMN_053855</name>
</gene>
<sequence length="83" mass="9482">MKDFTDLTYITSPQHKKSTKALINIVASDLENMQAQITTCSPYTADYTLRKIVKWLGQVWTFMHLRRLGTISEGVSYVSRIGL</sequence>
<dbReference type="Proteomes" id="UP000828390">
    <property type="component" value="Unassembled WGS sequence"/>
</dbReference>
<comment type="caution">
    <text evidence="1">The sequence shown here is derived from an EMBL/GenBank/DDBJ whole genome shotgun (WGS) entry which is preliminary data.</text>
</comment>
<dbReference type="EMBL" id="JAIWYP010000012">
    <property type="protein sequence ID" value="KAH3727909.1"/>
    <property type="molecule type" value="Genomic_DNA"/>
</dbReference>
<keyword evidence="2" id="KW-1185">Reference proteome</keyword>
<organism evidence="1 2">
    <name type="scientific">Dreissena polymorpha</name>
    <name type="common">Zebra mussel</name>
    <name type="synonym">Mytilus polymorpha</name>
    <dbReference type="NCBI Taxonomy" id="45954"/>
    <lineage>
        <taxon>Eukaryota</taxon>
        <taxon>Metazoa</taxon>
        <taxon>Spiralia</taxon>
        <taxon>Lophotrochozoa</taxon>
        <taxon>Mollusca</taxon>
        <taxon>Bivalvia</taxon>
        <taxon>Autobranchia</taxon>
        <taxon>Heteroconchia</taxon>
        <taxon>Euheterodonta</taxon>
        <taxon>Imparidentia</taxon>
        <taxon>Neoheterodontei</taxon>
        <taxon>Myida</taxon>
        <taxon>Dreissenoidea</taxon>
        <taxon>Dreissenidae</taxon>
        <taxon>Dreissena</taxon>
    </lineage>
</organism>
<reference evidence="1" key="2">
    <citation type="submission" date="2020-11" db="EMBL/GenBank/DDBJ databases">
        <authorList>
            <person name="McCartney M.A."/>
            <person name="Auch B."/>
            <person name="Kono T."/>
            <person name="Mallez S."/>
            <person name="Becker A."/>
            <person name="Gohl D.M."/>
            <person name="Silverstein K.A.T."/>
            <person name="Koren S."/>
            <person name="Bechman K.B."/>
            <person name="Herman A."/>
            <person name="Abrahante J.E."/>
            <person name="Garbe J."/>
        </authorList>
    </citation>
    <scope>NUCLEOTIDE SEQUENCE</scope>
    <source>
        <strain evidence="1">Duluth1</strain>
        <tissue evidence="1">Whole animal</tissue>
    </source>
</reference>